<dbReference type="EMBL" id="GBXM01033110">
    <property type="protein sequence ID" value="JAH75467.1"/>
    <property type="molecule type" value="Transcribed_RNA"/>
</dbReference>
<proteinExistence type="predicted"/>
<sequence length="27" mass="3295">MLMFSLWLIVTYVEGYFEHTHTHPTLK</sequence>
<dbReference type="AlphaFoldDB" id="A0A0E9VBN8"/>
<reference evidence="2" key="2">
    <citation type="journal article" date="2015" name="Fish Shellfish Immunol.">
        <title>Early steps in the European eel (Anguilla anguilla)-Vibrio vulnificus interaction in the gills: Role of the RtxA13 toxin.</title>
        <authorList>
            <person name="Callol A."/>
            <person name="Pajuelo D."/>
            <person name="Ebbesson L."/>
            <person name="Teles M."/>
            <person name="MacKenzie S."/>
            <person name="Amaro C."/>
        </authorList>
    </citation>
    <scope>NUCLEOTIDE SEQUENCE</scope>
</reference>
<evidence type="ECO:0000313" key="2">
    <source>
        <dbReference type="EMBL" id="JAH75467.1"/>
    </source>
</evidence>
<protein>
    <submittedName>
        <fullName evidence="2">Uncharacterized protein</fullName>
    </submittedName>
</protein>
<organism evidence="2">
    <name type="scientific">Anguilla anguilla</name>
    <name type="common">European freshwater eel</name>
    <name type="synonym">Muraena anguilla</name>
    <dbReference type="NCBI Taxonomy" id="7936"/>
    <lineage>
        <taxon>Eukaryota</taxon>
        <taxon>Metazoa</taxon>
        <taxon>Chordata</taxon>
        <taxon>Craniata</taxon>
        <taxon>Vertebrata</taxon>
        <taxon>Euteleostomi</taxon>
        <taxon>Actinopterygii</taxon>
        <taxon>Neopterygii</taxon>
        <taxon>Teleostei</taxon>
        <taxon>Anguilliformes</taxon>
        <taxon>Anguillidae</taxon>
        <taxon>Anguilla</taxon>
    </lineage>
</organism>
<evidence type="ECO:0000256" key="1">
    <source>
        <dbReference type="SAM" id="SignalP"/>
    </source>
</evidence>
<keyword evidence="1" id="KW-0732">Signal</keyword>
<reference evidence="2" key="1">
    <citation type="submission" date="2014-11" db="EMBL/GenBank/DDBJ databases">
        <authorList>
            <person name="Amaro Gonzalez C."/>
        </authorList>
    </citation>
    <scope>NUCLEOTIDE SEQUENCE</scope>
</reference>
<feature type="signal peptide" evidence="1">
    <location>
        <begin position="1"/>
        <end position="15"/>
    </location>
</feature>
<feature type="chain" id="PRO_5012339274" evidence="1">
    <location>
        <begin position="16"/>
        <end position="27"/>
    </location>
</feature>
<accession>A0A0E9VBN8</accession>
<name>A0A0E9VBN8_ANGAN</name>